<name>A0A0D2GCQ6_9EURO</name>
<dbReference type="VEuPathDB" id="FungiDB:Z517_08309"/>
<reference evidence="3 4" key="1">
    <citation type="submission" date="2015-01" db="EMBL/GenBank/DDBJ databases">
        <title>The Genome Sequence of Fonsecaea pedrosoi CBS 271.37.</title>
        <authorList>
            <consortium name="The Broad Institute Genomics Platform"/>
            <person name="Cuomo C."/>
            <person name="de Hoog S."/>
            <person name="Gorbushina A."/>
            <person name="Stielow B."/>
            <person name="Teixiera M."/>
            <person name="Abouelleil A."/>
            <person name="Chapman S.B."/>
            <person name="Priest M."/>
            <person name="Young S.K."/>
            <person name="Wortman J."/>
            <person name="Nusbaum C."/>
            <person name="Birren B."/>
        </authorList>
    </citation>
    <scope>NUCLEOTIDE SEQUENCE [LARGE SCALE GENOMIC DNA]</scope>
    <source>
        <strain evidence="3 4">CBS 271.37</strain>
    </source>
</reference>
<dbReference type="InterPro" id="IPR046529">
    <property type="entry name" value="DUF6594"/>
</dbReference>
<proteinExistence type="predicted"/>
<evidence type="ECO:0000256" key="1">
    <source>
        <dbReference type="SAM" id="Phobius"/>
    </source>
</evidence>
<dbReference type="OrthoDB" id="3533814at2759"/>
<dbReference type="AlphaFoldDB" id="A0A0D2GCQ6"/>
<dbReference type="Pfam" id="PF20237">
    <property type="entry name" value="DUF6594"/>
    <property type="match status" value="1"/>
</dbReference>
<feature type="transmembrane region" description="Helical" evidence="1">
    <location>
        <begin position="235"/>
        <end position="254"/>
    </location>
</feature>
<keyword evidence="1" id="KW-0812">Transmembrane</keyword>
<dbReference type="EMBL" id="KN846973">
    <property type="protein sequence ID" value="KIW78473.1"/>
    <property type="molecule type" value="Genomic_DNA"/>
</dbReference>
<protein>
    <recommendedName>
        <fullName evidence="2">DUF6594 domain-containing protein</fullName>
    </recommendedName>
</protein>
<dbReference type="Proteomes" id="UP000053029">
    <property type="component" value="Unassembled WGS sequence"/>
</dbReference>
<organism evidence="3 4">
    <name type="scientific">Fonsecaea pedrosoi CBS 271.37</name>
    <dbReference type="NCBI Taxonomy" id="1442368"/>
    <lineage>
        <taxon>Eukaryota</taxon>
        <taxon>Fungi</taxon>
        <taxon>Dikarya</taxon>
        <taxon>Ascomycota</taxon>
        <taxon>Pezizomycotina</taxon>
        <taxon>Eurotiomycetes</taxon>
        <taxon>Chaetothyriomycetidae</taxon>
        <taxon>Chaetothyriales</taxon>
        <taxon>Herpotrichiellaceae</taxon>
        <taxon>Fonsecaea</taxon>
    </lineage>
</organism>
<accession>A0A0D2GCQ6</accession>
<dbReference type="GeneID" id="25307799"/>
<dbReference type="PANTHER" id="PTHR34502">
    <property type="entry name" value="DUF6594 DOMAIN-CONTAINING PROTEIN-RELATED"/>
    <property type="match status" value="1"/>
</dbReference>
<feature type="domain" description="DUF6594" evidence="2">
    <location>
        <begin position="7"/>
        <end position="268"/>
    </location>
</feature>
<dbReference type="PANTHER" id="PTHR34502:SF5">
    <property type="entry name" value="DUF6594 DOMAIN-CONTAINING PROTEIN"/>
    <property type="match status" value="1"/>
</dbReference>
<dbReference type="STRING" id="1442368.A0A0D2GCQ6"/>
<gene>
    <name evidence="3" type="ORF">Z517_08309</name>
</gene>
<keyword evidence="4" id="KW-1185">Reference proteome</keyword>
<sequence length="268" mass="30060">MAGMRGYDKLAHLMSHYPEYGIVRRFRELNYRNILYLQAELVQLEAELQSATTADAQSQDPLRQHYGNHFPLLSTSLGAGHDVQWTTMLEIRGKLEKYNQCLQDQKALGELGRPAKHNLTFLRSWFERRHMGNRPIISSDRHVWDAEKEHDLVVLEPAGFADALSDWISGHCVPLYHRTIGKHHKATVDWDPASEMSWYSSSGIQAAVDVVATIISCLFPVGATVVLYFVQSMGARLGALAAFTAVFAFCLALLTNAKRVEIFAATTA</sequence>
<keyword evidence="1" id="KW-1133">Transmembrane helix</keyword>
<dbReference type="RefSeq" id="XP_013282281.1">
    <property type="nucleotide sequence ID" value="XM_013426827.1"/>
</dbReference>
<evidence type="ECO:0000313" key="3">
    <source>
        <dbReference type="EMBL" id="KIW78473.1"/>
    </source>
</evidence>
<evidence type="ECO:0000313" key="4">
    <source>
        <dbReference type="Proteomes" id="UP000053029"/>
    </source>
</evidence>
<keyword evidence="1" id="KW-0472">Membrane</keyword>
<dbReference type="HOGENOM" id="CLU_051118_2_2_1"/>
<evidence type="ECO:0000259" key="2">
    <source>
        <dbReference type="Pfam" id="PF20237"/>
    </source>
</evidence>
<feature type="transmembrane region" description="Helical" evidence="1">
    <location>
        <begin position="206"/>
        <end position="229"/>
    </location>
</feature>